<keyword evidence="10" id="KW-1185">Reference proteome</keyword>
<evidence type="ECO:0000256" key="3">
    <source>
        <dbReference type="ARBA" id="ARBA00022475"/>
    </source>
</evidence>
<evidence type="ECO:0000256" key="2">
    <source>
        <dbReference type="ARBA" id="ARBA00022448"/>
    </source>
</evidence>
<feature type="domain" description="ABC transmembrane type-1" evidence="8">
    <location>
        <begin position="87"/>
        <end position="277"/>
    </location>
</feature>
<evidence type="ECO:0000256" key="6">
    <source>
        <dbReference type="ARBA" id="ARBA00023136"/>
    </source>
</evidence>
<evidence type="ECO:0000313" key="9">
    <source>
        <dbReference type="EMBL" id="MCP8937681.1"/>
    </source>
</evidence>
<comment type="similarity">
    <text evidence="7">Belongs to the binding-protein-dependent transport system permease family.</text>
</comment>
<dbReference type="RefSeq" id="WP_254738888.1">
    <property type="nucleotide sequence ID" value="NZ_JANCLU010000003.1"/>
</dbReference>
<feature type="transmembrane region" description="Helical" evidence="7">
    <location>
        <begin position="26"/>
        <end position="47"/>
    </location>
</feature>
<evidence type="ECO:0000256" key="1">
    <source>
        <dbReference type="ARBA" id="ARBA00004651"/>
    </source>
</evidence>
<dbReference type="CDD" id="cd06261">
    <property type="entry name" value="TM_PBP2"/>
    <property type="match status" value="1"/>
</dbReference>
<organism evidence="9 10">
    <name type="scientific">Alsobacter ponti</name>
    <dbReference type="NCBI Taxonomy" id="2962936"/>
    <lineage>
        <taxon>Bacteria</taxon>
        <taxon>Pseudomonadati</taxon>
        <taxon>Pseudomonadota</taxon>
        <taxon>Alphaproteobacteria</taxon>
        <taxon>Hyphomicrobiales</taxon>
        <taxon>Alsobacteraceae</taxon>
        <taxon>Alsobacter</taxon>
    </lineage>
</organism>
<keyword evidence="5 7" id="KW-1133">Transmembrane helix</keyword>
<keyword evidence="4 7" id="KW-0812">Transmembrane</keyword>
<evidence type="ECO:0000256" key="7">
    <source>
        <dbReference type="RuleBase" id="RU363032"/>
    </source>
</evidence>
<keyword evidence="6 7" id="KW-0472">Membrane</keyword>
<protein>
    <submittedName>
        <fullName evidence="9">ABC transporter permease</fullName>
    </submittedName>
</protein>
<dbReference type="InterPro" id="IPR035906">
    <property type="entry name" value="MetI-like_sf"/>
</dbReference>
<feature type="transmembrane region" description="Helical" evidence="7">
    <location>
        <begin position="87"/>
        <end position="111"/>
    </location>
</feature>
<dbReference type="Gene3D" id="1.10.3720.10">
    <property type="entry name" value="MetI-like"/>
    <property type="match status" value="1"/>
</dbReference>
<keyword evidence="2 7" id="KW-0813">Transport</keyword>
<dbReference type="Proteomes" id="UP001205890">
    <property type="component" value="Unassembled WGS sequence"/>
</dbReference>
<evidence type="ECO:0000256" key="5">
    <source>
        <dbReference type="ARBA" id="ARBA00022989"/>
    </source>
</evidence>
<dbReference type="InterPro" id="IPR050366">
    <property type="entry name" value="BP-dependent_transpt_permease"/>
</dbReference>
<comment type="subcellular location">
    <subcellularLocation>
        <location evidence="1 7">Cell membrane</location>
        <topology evidence="1 7">Multi-pass membrane protein</topology>
    </subcellularLocation>
</comment>
<keyword evidence="3" id="KW-1003">Cell membrane</keyword>
<gene>
    <name evidence="9" type="ORF">NK718_04080</name>
</gene>
<dbReference type="Pfam" id="PF00528">
    <property type="entry name" value="BPD_transp_1"/>
    <property type="match status" value="1"/>
</dbReference>
<evidence type="ECO:0000259" key="8">
    <source>
        <dbReference type="PROSITE" id="PS50928"/>
    </source>
</evidence>
<dbReference type="PANTHER" id="PTHR43386">
    <property type="entry name" value="OLIGOPEPTIDE TRANSPORT SYSTEM PERMEASE PROTEIN APPC"/>
    <property type="match status" value="1"/>
</dbReference>
<dbReference type="PANTHER" id="PTHR43386:SF25">
    <property type="entry name" value="PEPTIDE ABC TRANSPORTER PERMEASE PROTEIN"/>
    <property type="match status" value="1"/>
</dbReference>
<name>A0ABT1L849_9HYPH</name>
<feature type="transmembrane region" description="Helical" evidence="7">
    <location>
        <begin position="205"/>
        <end position="234"/>
    </location>
</feature>
<comment type="caution">
    <text evidence="9">The sequence shown here is derived from an EMBL/GenBank/DDBJ whole genome shotgun (WGS) entry which is preliminary data.</text>
</comment>
<feature type="transmembrane region" description="Helical" evidence="7">
    <location>
        <begin position="155"/>
        <end position="178"/>
    </location>
</feature>
<reference evidence="9 10" key="1">
    <citation type="submission" date="2022-07" db="EMBL/GenBank/DDBJ databases">
        <authorList>
            <person name="Li W.-J."/>
            <person name="Deng Q.-Q."/>
        </authorList>
    </citation>
    <scope>NUCLEOTIDE SEQUENCE [LARGE SCALE GENOMIC DNA]</scope>
    <source>
        <strain evidence="9 10">SYSU M60028</strain>
    </source>
</reference>
<evidence type="ECO:0000256" key="4">
    <source>
        <dbReference type="ARBA" id="ARBA00022692"/>
    </source>
</evidence>
<proteinExistence type="inferred from homology"/>
<feature type="transmembrane region" description="Helical" evidence="7">
    <location>
        <begin position="123"/>
        <end position="143"/>
    </location>
</feature>
<accession>A0ABT1L849</accession>
<dbReference type="EMBL" id="JANCLU010000003">
    <property type="protein sequence ID" value="MCP8937681.1"/>
    <property type="molecule type" value="Genomic_DNA"/>
</dbReference>
<evidence type="ECO:0000313" key="10">
    <source>
        <dbReference type="Proteomes" id="UP001205890"/>
    </source>
</evidence>
<dbReference type="InterPro" id="IPR000515">
    <property type="entry name" value="MetI-like"/>
</dbReference>
<dbReference type="PROSITE" id="PS50928">
    <property type="entry name" value="ABC_TM1"/>
    <property type="match status" value="1"/>
</dbReference>
<feature type="transmembrane region" description="Helical" evidence="7">
    <location>
        <begin position="254"/>
        <end position="277"/>
    </location>
</feature>
<dbReference type="SUPFAM" id="SSF161098">
    <property type="entry name" value="MetI-like"/>
    <property type="match status" value="1"/>
</dbReference>
<sequence>MSAAGNEPALSWRPERFASRALRHPSFVAGMAVAAVVALMAALSLVWTPYDPTAIDIPGKLRPPSLEHWLGTDQYGRDTLSMIMRGAVTSIAVSFVAIGIGAGVGVPLGLLAAQQRGGGVDQAIMRVNDFIFAFPALLIAILLRELFGPGTLNAMIAIGVFNVPVFARVAYGAALPLWTRDFVMAARTSGKGPTLITVEHILPNLVGVLIVQATIQLSLGILAEAALSYIGLGVQPPNPSWGRMLNEAQTLMALAPRLALIPGFAIIATVLGLNLLGDGLRDLADPRLARER</sequence>